<dbReference type="HOGENOM" id="CLU_2488220_0_0_1"/>
<dbReference type="OrthoDB" id="10251642at2759"/>
<reference evidence="1 2" key="1">
    <citation type="journal article" date="2006" name="Nature">
        <title>Global trends of whole-genome duplications revealed by the ciliate Paramecium tetraurelia.</title>
        <authorList>
            <consortium name="Genoscope"/>
            <person name="Aury J.-M."/>
            <person name="Jaillon O."/>
            <person name="Duret L."/>
            <person name="Noel B."/>
            <person name="Jubin C."/>
            <person name="Porcel B.M."/>
            <person name="Segurens B."/>
            <person name="Daubin V."/>
            <person name="Anthouard V."/>
            <person name="Aiach N."/>
            <person name="Arnaiz O."/>
            <person name="Billaut A."/>
            <person name="Beisson J."/>
            <person name="Blanc I."/>
            <person name="Bouhouche K."/>
            <person name="Camara F."/>
            <person name="Duharcourt S."/>
            <person name="Guigo R."/>
            <person name="Gogendeau D."/>
            <person name="Katinka M."/>
            <person name="Keller A.-M."/>
            <person name="Kissmehl R."/>
            <person name="Klotz C."/>
            <person name="Koll F."/>
            <person name="Le Moue A."/>
            <person name="Lepere C."/>
            <person name="Malinsky S."/>
            <person name="Nowacki M."/>
            <person name="Nowak J.K."/>
            <person name="Plattner H."/>
            <person name="Poulain J."/>
            <person name="Ruiz F."/>
            <person name="Serrano V."/>
            <person name="Zagulski M."/>
            <person name="Dessen P."/>
            <person name="Betermier M."/>
            <person name="Weissenbach J."/>
            <person name="Scarpelli C."/>
            <person name="Schachter V."/>
            <person name="Sperling L."/>
            <person name="Meyer E."/>
            <person name="Cohen J."/>
            <person name="Wincker P."/>
        </authorList>
    </citation>
    <scope>NUCLEOTIDE SEQUENCE [LARGE SCALE GENOMIC DNA]</scope>
    <source>
        <strain evidence="1 2">Stock d4-2</strain>
    </source>
</reference>
<dbReference type="AlphaFoldDB" id="A0BHI5"/>
<dbReference type="EMBL" id="CT867995">
    <property type="protein sequence ID" value="CAK58002.1"/>
    <property type="molecule type" value="Genomic_DNA"/>
</dbReference>
<sequence>MPTTEPQTGDIATEWYDNKGWSQIVDASYLISDIIAAKDIYEQTFIDQSSQLTAHLFKKFVKQIEDFNRRCGTCITLQELVRNLSNH</sequence>
<dbReference type="Proteomes" id="UP000000600">
    <property type="component" value="Unassembled WGS sequence"/>
</dbReference>
<name>A0BHI5_PARTE</name>
<accession>A0BHI5</accession>
<dbReference type="GeneID" id="5011184"/>
<keyword evidence="2" id="KW-1185">Reference proteome</keyword>
<proteinExistence type="predicted"/>
<gene>
    <name evidence="1" type="ORF">GSPATT00029037001</name>
</gene>
<evidence type="ECO:0000313" key="1">
    <source>
        <dbReference type="EMBL" id="CAK58002.1"/>
    </source>
</evidence>
<dbReference type="InParanoid" id="A0BHI5"/>
<organism evidence="1 2">
    <name type="scientific">Paramecium tetraurelia</name>
    <dbReference type="NCBI Taxonomy" id="5888"/>
    <lineage>
        <taxon>Eukaryota</taxon>
        <taxon>Sar</taxon>
        <taxon>Alveolata</taxon>
        <taxon>Ciliophora</taxon>
        <taxon>Intramacronucleata</taxon>
        <taxon>Oligohymenophorea</taxon>
        <taxon>Peniculida</taxon>
        <taxon>Parameciidae</taxon>
        <taxon>Paramecium</taxon>
    </lineage>
</organism>
<dbReference type="KEGG" id="ptm:GSPATT00029037001"/>
<protein>
    <submittedName>
        <fullName evidence="1">Uncharacterized protein</fullName>
    </submittedName>
</protein>
<dbReference type="RefSeq" id="XP_001425400.1">
    <property type="nucleotide sequence ID" value="XM_001425363.1"/>
</dbReference>
<evidence type="ECO:0000313" key="2">
    <source>
        <dbReference type="Proteomes" id="UP000000600"/>
    </source>
</evidence>